<dbReference type="Gene3D" id="3.40.30.10">
    <property type="entry name" value="Glutaredoxin"/>
    <property type="match status" value="1"/>
</dbReference>
<gene>
    <name evidence="1" type="primary">ytxJ</name>
    <name evidence="1" type="ORF">G3570_10800</name>
</gene>
<dbReference type="Pfam" id="PF11009">
    <property type="entry name" value="BrxC"/>
    <property type="match status" value="1"/>
</dbReference>
<evidence type="ECO:0000313" key="1">
    <source>
        <dbReference type="EMBL" id="NGP77124.1"/>
    </source>
</evidence>
<dbReference type="RefSeq" id="WP_165142176.1">
    <property type="nucleotide sequence ID" value="NZ_JAALLT010000003.1"/>
</dbReference>
<proteinExistence type="predicted"/>
<name>A0A6M1T0S9_9BACT</name>
<keyword evidence="2" id="KW-1185">Reference proteome</keyword>
<protein>
    <submittedName>
        <fullName evidence="1">Bacillithiol system redox-active protein YtxJ</fullName>
    </submittedName>
</protein>
<accession>A0A6M1T0S9</accession>
<reference evidence="1 2" key="1">
    <citation type="submission" date="2020-02" db="EMBL/GenBank/DDBJ databases">
        <title>Balneolaceae bacterium YR4-1, complete genome.</title>
        <authorList>
            <person name="Li Y."/>
            <person name="Wu S."/>
        </authorList>
    </citation>
    <scope>NUCLEOTIDE SEQUENCE [LARGE SCALE GENOMIC DNA]</scope>
    <source>
        <strain evidence="1 2">YR4-1</strain>
    </source>
</reference>
<dbReference type="EMBL" id="JAALLT010000003">
    <property type="protein sequence ID" value="NGP77124.1"/>
    <property type="molecule type" value="Genomic_DNA"/>
</dbReference>
<dbReference type="AlphaFoldDB" id="A0A6M1T0S9"/>
<comment type="caution">
    <text evidence="1">The sequence shown here is derived from an EMBL/GenBank/DDBJ whole genome shotgun (WGS) entry which is preliminary data.</text>
</comment>
<dbReference type="SUPFAM" id="SSF52833">
    <property type="entry name" value="Thioredoxin-like"/>
    <property type="match status" value="1"/>
</dbReference>
<dbReference type="InterPro" id="IPR022551">
    <property type="entry name" value="BrxC"/>
</dbReference>
<sequence>MGFFEGVKGMFSQSGADKAEEWQILEGKDSVDKLLSRSESTPQLIYKHSDRCSVCIFAKSNLEQQAGDISEATDMNFVDVISSRDVSNYIADKLNVRHESPQAILLNEGEVVWHASHGSVKAEPLMEVLRKN</sequence>
<dbReference type="InterPro" id="IPR036249">
    <property type="entry name" value="Thioredoxin-like_sf"/>
</dbReference>
<organism evidence="1 2">
    <name type="scientific">Halalkalibaculum roseum</name>
    <dbReference type="NCBI Taxonomy" id="2709311"/>
    <lineage>
        <taxon>Bacteria</taxon>
        <taxon>Pseudomonadati</taxon>
        <taxon>Balneolota</taxon>
        <taxon>Balneolia</taxon>
        <taxon>Balneolales</taxon>
        <taxon>Balneolaceae</taxon>
        <taxon>Halalkalibaculum</taxon>
    </lineage>
</organism>
<dbReference type="Proteomes" id="UP000473278">
    <property type="component" value="Unassembled WGS sequence"/>
</dbReference>
<dbReference type="NCBIfam" id="TIGR04019">
    <property type="entry name" value="B_thiol_YtxJ"/>
    <property type="match status" value="1"/>
</dbReference>
<evidence type="ECO:0000313" key="2">
    <source>
        <dbReference type="Proteomes" id="UP000473278"/>
    </source>
</evidence>